<sequence>MPMRDRLDVVFKDEEFADLFPKDGRPGLSPGQSALVSTQGEWRSRR</sequence>
<name>A0ABU8B1H6_9ACTN</name>
<reference evidence="3" key="1">
    <citation type="submission" date="2023-04" db="EMBL/GenBank/DDBJ databases">
        <title>Genomic diversity of scab-causing Streptomyces spp. in the province of Quebec, Canada.</title>
        <authorList>
            <person name="Biessy A."/>
            <person name="Cadieux M."/>
            <person name="Ciotola M."/>
            <person name="Filion M."/>
        </authorList>
    </citation>
    <scope>NUCLEOTIDE SEQUENCE</scope>
    <source>
        <strain evidence="3">B21-115</strain>
    </source>
</reference>
<feature type="region of interest" description="Disordered" evidence="1">
    <location>
        <begin position="20"/>
        <end position="46"/>
    </location>
</feature>
<organism evidence="3 5">
    <name type="scientific">Streptomyces bottropensis</name>
    <dbReference type="NCBI Taxonomy" id="42235"/>
    <lineage>
        <taxon>Bacteria</taxon>
        <taxon>Bacillati</taxon>
        <taxon>Actinomycetota</taxon>
        <taxon>Actinomycetes</taxon>
        <taxon>Kitasatosporales</taxon>
        <taxon>Streptomycetaceae</taxon>
        <taxon>Streptomyces</taxon>
    </lineage>
</organism>
<evidence type="ECO:0000313" key="2">
    <source>
        <dbReference type="EMBL" id="MEH0638936.1"/>
    </source>
</evidence>
<comment type="caution">
    <text evidence="3">The sequence shown here is derived from an EMBL/GenBank/DDBJ whole genome shotgun (WGS) entry which is preliminary data.</text>
</comment>
<proteinExistence type="predicted"/>
<accession>A0ABU8B1H6</accession>
<evidence type="ECO:0000313" key="3">
    <source>
        <dbReference type="EMBL" id="MEH0639773.1"/>
    </source>
</evidence>
<gene>
    <name evidence="2" type="ORF">QBA35_37880</name>
    <name evidence="3" type="ORF">QBA35_42425</name>
    <name evidence="4" type="ORF">QBA35_42825</name>
</gene>
<evidence type="ECO:0000313" key="5">
    <source>
        <dbReference type="Proteomes" id="UP001310290"/>
    </source>
</evidence>
<dbReference type="RefSeq" id="WP_334661552.1">
    <property type="nucleotide sequence ID" value="NZ_JARULZ010000002.1"/>
</dbReference>
<protein>
    <submittedName>
        <fullName evidence="3">Uncharacterized protein</fullName>
    </submittedName>
</protein>
<evidence type="ECO:0000313" key="4">
    <source>
        <dbReference type="EMBL" id="MEH0639841.1"/>
    </source>
</evidence>
<evidence type="ECO:0000256" key="1">
    <source>
        <dbReference type="SAM" id="MobiDB-lite"/>
    </source>
</evidence>
<dbReference type="Proteomes" id="UP001310290">
    <property type="component" value="Unassembled WGS sequence"/>
</dbReference>
<keyword evidence="5" id="KW-1185">Reference proteome</keyword>
<dbReference type="EMBL" id="JARULZ010000002">
    <property type="protein sequence ID" value="MEH0638936.1"/>
    <property type="molecule type" value="Genomic_DNA"/>
</dbReference>
<dbReference type="EMBL" id="JARULZ010000003">
    <property type="protein sequence ID" value="MEH0639773.1"/>
    <property type="molecule type" value="Genomic_DNA"/>
</dbReference>
<dbReference type="EMBL" id="JARULZ010000005">
    <property type="protein sequence ID" value="MEH0639841.1"/>
    <property type="molecule type" value="Genomic_DNA"/>
</dbReference>
<feature type="compositionally biased region" description="Polar residues" evidence="1">
    <location>
        <begin position="30"/>
        <end position="46"/>
    </location>
</feature>